<evidence type="ECO:0000256" key="1">
    <source>
        <dbReference type="SAM" id="Phobius"/>
    </source>
</evidence>
<feature type="transmembrane region" description="Helical" evidence="1">
    <location>
        <begin position="192"/>
        <end position="212"/>
    </location>
</feature>
<evidence type="ECO:0000313" key="5">
    <source>
        <dbReference type="Proteomes" id="UP000184069"/>
    </source>
</evidence>
<reference evidence="2 4" key="1">
    <citation type="submission" date="2016-07" db="EMBL/GenBank/DDBJ databases">
        <authorList>
            <person name="Jeong J.-J."/>
            <person name="Kim D.W."/>
            <person name="Sang M.K."/>
            <person name="Choi I.-G."/>
            <person name="Kim K.D."/>
        </authorList>
    </citation>
    <scope>NUCLEOTIDE SEQUENCE [LARGE SCALE GENOMIC DNA]</scope>
    <source>
        <strain evidence="2 4">C-26</strain>
    </source>
</reference>
<accession>A0A1M6Y5K6</accession>
<dbReference type="Proteomes" id="UP000093508">
    <property type="component" value="Unassembled WGS sequence"/>
</dbReference>
<evidence type="ECO:0000313" key="3">
    <source>
        <dbReference type="EMBL" id="SHL13536.1"/>
    </source>
</evidence>
<feature type="transmembrane region" description="Helical" evidence="1">
    <location>
        <begin position="68"/>
        <end position="84"/>
    </location>
</feature>
<name>A0A1M6Y5K6_9FLAO</name>
<protein>
    <submittedName>
        <fullName evidence="3">Uncharacterized protein</fullName>
    </submittedName>
</protein>
<keyword evidence="4" id="KW-1185">Reference proteome</keyword>
<feature type="transmembrane region" description="Helical" evidence="1">
    <location>
        <begin position="105"/>
        <end position="124"/>
    </location>
</feature>
<dbReference type="RefSeq" id="WP_066690809.1">
    <property type="nucleotide sequence ID" value="NZ_FRBM01000002.1"/>
</dbReference>
<dbReference type="AlphaFoldDB" id="A0A1M6Y5K6"/>
<keyword evidence="1" id="KW-0472">Membrane</keyword>
<proteinExistence type="predicted"/>
<dbReference type="OrthoDB" id="1263567at2"/>
<evidence type="ECO:0000313" key="4">
    <source>
        <dbReference type="Proteomes" id="UP000093508"/>
    </source>
</evidence>
<organism evidence="3 5">
    <name type="scientific">Chryseobacterium contaminans</name>
    <dbReference type="NCBI Taxonomy" id="1423959"/>
    <lineage>
        <taxon>Bacteria</taxon>
        <taxon>Pseudomonadati</taxon>
        <taxon>Bacteroidota</taxon>
        <taxon>Flavobacteriia</taxon>
        <taxon>Flavobacteriales</taxon>
        <taxon>Weeksellaceae</taxon>
        <taxon>Chryseobacterium group</taxon>
        <taxon>Chryseobacterium</taxon>
    </lineage>
</organism>
<gene>
    <name evidence="2" type="ORF">BBH99_15410</name>
    <name evidence="3" type="ORF">SAMN05444407_102364</name>
</gene>
<dbReference type="EMBL" id="FRBM01000002">
    <property type="protein sequence ID" value="SHL13536.1"/>
    <property type="molecule type" value="Genomic_DNA"/>
</dbReference>
<evidence type="ECO:0000313" key="2">
    <source>
        <dbReference type="EMBL" id="OCA80454.1"/>
    </source>
</evidence>
<feature type="transmembrane region" description="Helical" evidence="1">
    <location>
        <begin position="26"/>
        <end position="48"/>
    </location>
</feature>
<sequence>MEFYQHYSEFLGKHNIYKTLTTIKRYIYIEAIILILLLILVGIGMYFFVKDTITNNIPLSEAYFEWPFILMISSLAGLYIYMAIDRRRQFIDIKKRVGYFKQNMVGVILFGINWDSIVLKYHWFDSLYNNYIFLNNKELEFFKSQNDKELAIKTIPKFPFNLSSLISISSPIISTLSFILLTFGITGKEQNVMIILILLLISPIFFAVIMFIRDNFNEKKSDYKNMQNYSSVLDYILEKRKMNSSLQNEELIAS</sequence>
<dbReference type="EMBL" id="MAYF01000004">
    <property type="protein sequence ID" value="OCA80454.1"/>
    <property type="molecule type" value="Genomic_DNA"/>
</dbReference>
<reference evidence="3 5" key="2">
    <citation type="submission" date="2016-11" db="EMBL/GenBank/DDBJ databases">
        <authorList>
            <person name="Jaros S."/>
            <person name="Januszkiewicz K."/>
            <person name="Wedrychowicz H."/>
        </authorList>
    </citation>
    <scope>NUCLEOTIDE SEQUENCE [LARGE SCALE GENOMIC DNA]</scope>
    <source>
        <strain evidence="3 5">DSM 27621</strain>
    </source>
</reference>
<feature type="transmembrane region" description="Helical" evidence="1">
    <location>
        <begin position="165"/>
        <end position="185"/>
    </location>
</feature>
<keyword evidence="1" id="KW-0812">Transmembrane</keyword>
<keyword evidence="1" id="KW-1133">Transmembrane helix</keyword>
<dbReference type="Proteomes" id="UP000184069">
    <property type="component" value="Unassembled WGS sequence"/>
</dbReference>